<dbReference type="InterPro" id="IPR028883">
    <property type="entry name" value="tRNA_aden_deaminase"/>
</dbReference>
<sequence>MSAAALHERLMRHALREAELAYALGEIPIGAVVAFTATGQIIGRGHNQTEQLRDVTAHAEMLALTAAANFLGNKYLHDCTLYVTVEPCVMCAGASAWAQLPRVVFGAPEEKFGYRRHGQLLHPRCELTTGVLADECAALMQRFFAGKRK</sequence>
<evidence type="ECO:0000313" key="9">
    <source>
        <dbReference type="Proteomes" id="UP001500454"/>
    </source>
</evidence>
<feature type="binding site" evidence="6">
    <location>
        <position position="91"/>
    </location>
    <ligand>
        <name>Zn(2+)</name>
        <dbReference type="ChEBI" id="CHEBI:29105"/>
        <note>catalytic</note>
    </ligand>
</feature>
<comment type="subunit">
    <text evidence="6">Homodimer.</text>
</comment>
<comment type="caution">
    <text evidence="8">The sequence shown here is derived from an EMBL/GenBank/DDBJ whole genome shotgun (WGS) entry which is preliminary data.</text>
</comment>
<evidence type="ECO:0000256" key="1">
    <source>
        <dbReference type="ARBA" id="ARBA00022694"/>
    </source>
</evidence>
<gene>
    <name evidence="6" type="primary">tadA</name>
    <name evidence="8" type="ORF">GCM10023186_37600</name>
</gene>
<dbReference type="CDD" id="cd01285">
    <property type="entry name" value="nucleoside_deaminase"/>
    <property type="match status" value="1"/>
</dbReference>
<dbReference type="EMBL" id="BAABHA010000014">
    <property type="protein sequence ID" value="GAA4389873.1"/>
    <property type="molecule type" value="Genomic_DNA"/>
</dbReference>
<evidence type="ECO:0000256" key="2">
    <source>
        <dbReference type="ARBA" id="ARBA00022723"/>
    </source>
</evidence>
<dbReference type="Pfam" id="PF00383">
    <property type="entry name" value="dCMP_cyt_deam_1"/>
    <property type="match status" value="1"/>
</dbReference>
<feature type="binding site" evidence="6">
    <location>
        <position position="88"/>
    </location>
    <ligand>
        <name>Zn(2+)</name>
        <dbReference type="ChEBI" id="CHEBI:29105"/>
        <note>catalytic</note>
    </ligand>
</feature>
<keyword evidence="9" id="KW-1185">Reference proteome</keyword>
<accession>A0ABP8JF27</accession>
<evidence type="ECO:0000313" key="8">
    <source>
        <dbReference type="EMBL" id="GAA4389873.1"/>
    </source>
</evidence>
<dbReference type="PROSITE" id="PS51747">
    <property type="entry name" value="CYT_DCMP_DEAMINASES_2"/>
    <property type="match status" value="1"/>
</dbReference>
<evidence type="ECO:0000256" key="3">
    <source>
        <dbReference type="ARBA" id="ARBA00022801"/>
    </source>
</evidence>
<keyword evidence="4 6" id="KW-0862">Zinc</keyword>
<dbReference type="InterPro" id="IPR016193">
    <property type="entry name" value="Cytidine_deaminase-like"/>
</dbReference>
<keyword evidence="2 6" id="KW-0479">Metal-binding</keyword>
<feature type="domain" description="CMP/dCMP-type deaminase" evidence="7">
    <location>
        <begin position="5"/>
        <end position="117"/>
    </location>
</feature>
<dbReference type="Proteomes" id="UP001500454">
    <property type="component" value="Unassembled WGS sequence"/>
</dbReference>
<dbReference type="InterPro" id="IPR002125">
    <property type="entry name" value="CMP_dCMP_dom"/>
</dbReference>
<organism evidence="8 9">
    <name type="scientific">Hymenobacter koreensis</name>
    <dbReference type="NCBI Taxonomy" id="1084523"/>
    <lineage>
        <taxon>Bacteria</taxon>
        <taxon>Pseudomonadati</taxon>
        <taxon>Bacteroidota</taxon>
        <taxon>Cytophagia</taxon>
        <taxon>Cytophagales</taxon>
        <taxon>Hymenobacteraceae</taxon>
        <taxon>Hymenobacter</taxon>
    </lineage>
</organism>
<feature type="active site" description="Proton donor" evidence="6">
    <location>
        <position position="60"/>
    </location>
</feature>
<proteinExistence type="inferred from homology"/>
<comment type="similarity">
    <text evidence="6">Belongs to the cytidine and deoxycytidylate deaminase family.</text>
</comment>
<dbReference type="HAMAP" id="MF_00972">
    <property type="entry name" value="tRNA_aden_deaminase"/>
    <property type="match status" value="1"/>
</dbReference>
<dbReference type="RefSeq" id="WP_345226832.1">
    <property type="nucleotide sequence ID" value="NZ_BAABHA010000014.1"/>
</dbReference>
<dbReference type="Gene3D" id="3.40.140.10">
    <property type="entry name" value="Cytidine Deaminase, domain 2"/>
    <property type="match status" value="1"/>
</dbReference>
<dbReference type="PANTHER" id="PTHR11079">
    <property type="entry name" value="CYTOSINE DEAMINASE FAMILY MEMBER"/>
    <property type="match status" value="1"/>
</dbReference>
<comment type="cofactor">
    <cofactor evidence="6">
        <name>Zn(2+)</name>
        <dbReference type="ChEBI" id="CHEBI:29105"/>
    </cofactor>
    <text evidence="6">Binds 1 zinc ion per subunit.</text>
</comment>
<dbReference type="EC" id="3.5.4.33" evidence="6"/>
<dbReference type="SUPFAM" id="SSF53927">
    <property type="entry name" value="Cytidine deaminase-like"/>
    <property type="match status" value="1"/>
</dbReference>
<keyword evidence="1 6" id="KW-0819">tRNA processing</keyword>
<evidence type="ECO:0000256" key="6">
    <source>
        <dbReference type="HAMAP-Rule" id="MF_00972"/>
    </source>
</evidence>
<comment type="catalytic activity">
    <reaction evidence="5 6">
        <text>adenosine(34) in tRNA + H2O + H(+) = inosine(34) in tRNA + NH4(+)</text>
        <dbReference type="Rhea" id="RHEA:43168"/>
        <dbReference type="Rhea" id="RHEA-COMP:10373"/>
        <dbReference type="Rhea" id="RHEA-COMP:10374"/>
        <dbReference type="ChEBI" id="CHEBI:15377"/>
        <dbReference type="ChEBI" id="CHEBI:15378"/>
        <dbReference type="ChEBI" id="CHEBI:28938"/>
        <dbReference type="ChEBI" id="CHEBI:74411"/>
        <dbReference type="ChEBI" id="CHEBI:82852"/>
        <dbReference type="EC" id="3.5.4.33"/>
    </reaction>
</comment>
<dbReference type="PANTHER" id="PTHR11079:SF202">
    <property type="entry name" value="TRNA-SPECIFIC ADENOSINE DEAMINASE"/>
    <property type="match status" value="1"/>
</dbReference>
<name>A0ABP8JF27_9BACT</name>
<evidence type="ECO:0000256" key="4">
    <source>
        <dbReference type="ARBA" id="ARBA00022833"/>
    </source>
</evidence>
<evidence type="ECO:0000259" key="7">
    <source>
        <dbReference type="PROSITE" id="PS51747"/>
    </source>
</evidence>
<protein>
    <recommendedName>
        <fullName evidence="6">tRNA-specific adenosine deaminase</fullName>
        <ecNumber evidence="6">3.5.4.33</ecNumber>
    </recommendedName>
</protein>
<keyword evidence="3 6" id="KW-0378">Hydrolase</keyword>
<evidence type="ECO:0000256" key="5">
    <source>
        <dbReference type="ARBA" id="ARBA00048045"/>
    </source>
</evidence>
<comment type="function">
    <text evidence="6">Catalyzes the deamination of adenosine to inosine at the wobble position 34 of tRNA(Arg2).</text>
</comment>
<reference evidence="9" key="1">
    <citation type="journal article" date="2019" name="Int. J. Syst. Evol. Microbiol.">
        <title>The Global Catalogue of Microorganisms (GCM) 10K type strain sequencing project: providing services to taxonomists for standard genome sequencing and annotation.</title>
        <authorList>
            <consortium name="The Broad Institute Genomics Platform"/>
            <consortium name="The Broad Institute Genome Sequencing Center for Infectious Disease"/>
            <person name="Wu L."/>
            <person name="Ma J."/>
        </authorList>
    </citation>
    <scope>NUCLEOTIDE SEQUENCE [LARGE SCALE GENOMIC DNA]</scope>
    <source>
        <strain evidence="9">JCM 17924</strain>
    </source>
</reference>
<feature type="binding site" evidence="6">
    <location>
        <position position="58"/>
    </location>
    <ligand>
        <name>Zn(2+)</name>
        <dbReference type="ChEBI" id="CHEBI:29105"/>
        <note>catalytic</note>
    </ligand>
</feature>